<dbReference type="STRING" id="930169.B5T_02902"/>
<dbReference type="InterPro" id="IPR023846">
    <property type="entry name" value="CHP04042_MSMEG0570"/>
</dbReference>
<dbReference type="NCBIfam" id="TIGR04042">
    <property type="entry name" value="MSMEG_0570_fam"/>
    <property type="match status" value="1"/>
</dbReference>
<dbReference type="PATRIC" id="fig|930169.3.peg.2863"/>
<gene>
    <name evidence="1" type="ordered locus">B5T_02902</name>
</gene>
<sequence>MPEVHFDLHWPDGSEMHCYSPSTVVRDYFHAGESYPLAEFLRLSHDALTLAGDRVEAKYGYRCSSADSQLLAIERRGRQFANQARARVTVTRIDPPVAVTTVAVTTKES</sequence>
<dbReference type="Proteomes" id="UP000006286">
    <property type="component" value="Chromosome"/>
</dbReference>
<protein>
    <submittedName>
        <fullName evidence="1">Uncharacterized protein</fullName>
    </submittedName>
</protein>
<dbReference type="AlphaFoldDB" id="K0CFP9"/>
<dbReference type="eggNOG" id="COG2072">
    <property type="taxonomic scope" value="Bacteria"/>
</dbReference>
<dbReference type="RefSeq" id="WP_014995236.1">
    <property type="nucleotide sequence ID" value="NC_018691.1"/>
</dbReference>
<name>K0CFP9_ALCDB</name>
<dbReference type="KEGG" id="adi:B5T_02902"/>
<dbReference type="EMBL" id="CP003466">
    <property type="protein sequence ID" value="AFT71170.1"/>
    <property type="molecule type" value="Genomic_DNA"/>
</dbReference>
<reference evidence="1 2" key="1">
    <citation type="journal article" date="2012" name="J. Bacteriol.">
        <title>Complete genome sequence of Alcanivorax dieselolei type strain B5.</title>
        <authorList>
            <person name="Lai Q."/>
            <person name="Li W."/>
            <person name="Shao Z."/>
        </authorList>
    </citation>
    <scope>NUCLEOTIDE SEQUENCE [LARGE SCALE GENOMIC DNA]</scope>
    <source>
        <strain evidence="2">DSM 16502 / CGMCC 1.3690 / B-5</strain>
    </source>
</reference>
<evidence type="ECO:0000313" key="2">
    <source>
        <dbReference type="Proteomes" id="UP000006286"/>
    </source>
</evidence>
<evidence type="ECO:0000313" key="1">
    <source>
        <dbReference type="EMBL" id="AFT71170.1"/>
    </source>
</evidence>
<organism evidence="1 2">
    <name type="scientific">Alcanivorax dieselolei (strain DSM 16502 / CGMCC 1.3690 / MCCC 1A00001 / B-5)</name>
    <name type="common">Alloalcanivorax dieselolei</name>
    <dbReference type="NCBI Taxonomy" id="930169"/>
    <lineage>
        <taxon>Bacteria</taxon>
        <taxon>Pseudomonadati</taxon>
        <taxon>Pseudomonadota</taxon>
        <taxon>Gammaproteobacteria</taxon>
        <taxon>Oceanospirillales</taxon>
        <taxon>Alcanivoracaceae</taxon>
        <taxon>Alloalcanivorax</taxon>
    </lineage>
</organism>
<dbReference type="OrthoDB" id="195104at2"/>
<dbReference type="HOGENOM" id="CLU_163946_0_0_6"/>
<accession>K0CFP9</accession>
<keyword evidence="2" id="KW-1185">Reference proteome</keyword>
<proteinExistence type="predicted"/>